<keyword evidence="3" id="KW-1185">Reference proteome</keyword>
<evidence type="ECO:0000313" key="3">
    <source>
        <dbReference type="Proteomes" id="UP000036932"/>
    </source>
</evidence>
<comment type="caution">
    <text evidence="2">The sequence shown here is derived from an EMBL/GenBank/DDBJ whole genome shotgun (WGS) entry which is preliminary data.</text>
</comment>
<dbReference type="Gene3D" id="3.10.180.10">
    <property type="entry name" value="2,3-Dihydroxybiphenyl 1,2-Dioxygenase, domain 1"/>
    <property type="match status" value="1"/>
</dbReference>
<dbReference type="Proteomes" id="UP000036932">
    <property type="component" value="Unassembled WGS sequence"/>
</dbReference>
<dbReference type="OrthoDB" id="9796521at2"/>
<evidence type="ECO:0000259" key="1">
    <source>
        <dbReference type="PROSITE" id="PS51819"/>
    </source>
</evidence>
<protein>
    <submittedName>
        <fullName evidence="2">Glyoxalase</fullName>
    </submittedName>
</protein>
<sequence length="140" mass="15715">MKPRITVITLGVDDLERALKFYRDGLGFPTEGIVGTEFEHGAVAFFDLQEGLSMAIWKRRDIAFDTKLNQTVTSPTEFTIGHNVGSKEEVDSVMEQAKKAGATITVSAHSTFWGGYSGYFQDPDGHLWEVVWNPQWDNKE</sequence>
<dbReference type="RefSeq" id="WP_054403236.1">
    <property type="nucleotide sequence ID" value="NZ_LIUT01000001.1"/>
</dbReference>
<evidence type="ECO:0000313" key="2">
    <source>
        <dbReference type="EMBL" id="KOR90293.1"/>
    </source>
</evidence>
<dbReference type="InterPro" id="IPR037523">
    <property type="entry name" value="VOC_core"/>
</dbReference>
<accession>A0A0M1P733</accession>
<dbReference type="PROSITE" id="PS51819">
    <property type="entry name" value="VOC"/>
    <property type="match status" value="1"/>
</dbReference>
<gene>
    <name evidence="2" type="ORF">AM231_14935</name>
</gene>
<dbReference type="PATRIC" id="fig|1705565.3.peg.5039"/>
<dbReference type="PANTHER" id="PTHR36503">
    <property type="entry name" value="BLR2520 PROTEIN"/>
    <property type="match status" value="1"/>
</dbReference>
<dbReference type="InterPro" id="IPR029068">
    <property type="entry name" value="Glyas_Bleomycin-R_OHBP_Dase"/>
</dbReference>
<dbReference type="Pfam" id="PF00903">
    <property type="entry name" value="Glyoxalase"/>
    <property type="match status" value="1"/>
</dbReference>
<dbReference type="EMBL" id="LIUT01000001">
    <property type="protein sequence ID" value="KOR90293.1"/>
    <property type="molecule type" value="Genomic_DNA"/>
</dbReference>
<reference evidence="3" key="1">
    <citation type="submission" date="2015-08" db="EMBL/GenBank/DDBJ databases">
        <title>Genome sequencing project for genomic taxonomy and phylogenomics of Bacillus-like bacteria.</title>
        <authorList>
            <person name="Liu B."/>
            <person name="Wang J."/>
            <person name="Zhu Y."/>
            <person name="Liu G."/>
            <person name="Chen Q."/>
            <person name="Chen Z."/>
            <person name="Lan J."/>
            <person name="Che J."/>
            <person name="Ge C."/>
            <person name="Shi H."/>
            <person name="Pan Z."/>
            <person name="Liu X."/>
        </authorList>
    </citation>
    <scope>NUCLEOTIDE SEQUENCE [LARGE SCALE GENOMIC DNA]</scope>
    <source>
        <strain evidence="3">FJAT-22460</strain>
    </source>
</reference>
<proteinExistence type="predicted"/>
<dbReference type="InterPro" id="IPR004360">
    <property type="entry name" value="Glyas_Fos-R_dOase_dom"/>
</dbReference>
<dbReference type="PANTHER" id="PTHR36503:SF1">
    <property type="entry name" value="BLR2520 PROTEIN"/>
    <property type="match status" value="1"/>
</dbReference>
<feature type="domain" description="VOC" evidence="1">
    <location>
        <begin position="4"/>
        <end position="133"/>
    </location>
</feature>
<name>A0A0M1P733_9BACL</name>
<dbReference type="AlphaFoldDB" id="A0A0M1P733"/>
<dbReference type="SUPFAM" id="SSF54593">
    <property type="entry name" value="Glyoxalase/Bleomycin resistance protein/Dihydroxybiphenyl dioxygenase"/>
    <property type="match status" value="1"/>
</dbReference>
<organism evidence="2 3">
    <name type="scientific">Paenibacillus solani</name>
    <dbReference type="NCBI Taxonomy" id="1705565"/>
    <lineage>
        <taxon>Bacteria</taxon>
        <taxon>Bacillati</taxon>
        <taxon>Bacillota</taxon>
        <taxon>Bacilli</taxon>
        <taxon>Bacillales</taxon>
        <taxon>Paenibacillaceae</taxon>
        <taxon>Paenibacillus</taxon>
    </lineage>
</organism>